<feature type="transmembrane region" description="Helical" evidence="1">
    <location>
        <begin position="39"/>
        <end position="59"/>
    </location>
</feature>
<dbReference type="InterPro" id="IPR000620">
    <property type="entry name" value="EamA_dom"/>
</dbReference>
<evidence type="ECO:0000256" key="1">
    <source>
        <dbReference type="SAM" id="Phobius"/>
    </source>
</evidence>
<accession>A0ABU9B4V3</accession>
<dbReference type="SUPFAM" id="SSF103481">
    <property type="entry name" value="Multidrug resistance efflux transporter EmrE"/>
    <property type="match status" value="2"/>
</dbReference>
<feature type="transmembrane region" description="Helical" evidence="1">
    <location>
        <begin position="194"/>
        <end position="214"/>
    </location>
</feature>
<dbReference type="InterPro" id="IPR037185">
    <property type="entry name" value="EmrE-like"/>
</dbReference>
<dbReference type="PANTHER" id="PTHR22911:SF135">
    <property type="entry name" value="BLR4310 PROTEIN"/>
    <property type="match status" value="1"/>
</dbReference>
<keyword evidence="1" id="KW-0812">Transmembrane</keyword>
<organism evidence="3 4">
    <name type="scientific">Pseudaquabacterium rugosum</name>
    <dbReference type="NCBI Taxonomy" id="2984194"/>
    <lineage>
        <taxon>Bacteria</taxon>
        <taxon>Pseudomonadati</taxon>
        <taxon>Pseudomonadota</taxon>
        <taxon>Betaproteobacteria</taxon>
        <taxon>Burkholderiales</taxon>
        <taxon>Sphaerotilaceae</taxon>
        <taxon>Pseudaquabacterium</taxon>
    </lineage>
</organism>
<gene>
    <name evidence="3" type="ORF">AACH11_02720</name>
</gene>
<feature type="transmembrane region" description="Helical" evidence="1">
    <location>
        <begin position="125"/>
        <end position="141"/>
    </location>
</feature>
<keyword evidence="1" id="KW-0472">Membrane</keyword>
<reference evidence="3 4" key="1">
    <citation type="submission" date="2024-04" db="EMBL/GenBank/DDBJ databases">
        <title>Novel species of the genus Ideonella isolated from streams.</title>
        <authorList>
            <person name="Lu H."/>
        </authorList>
    </citation>
    <scope>NUCLEOTIDE SEQUENCE [LARGE SCALE GENOMIC DNA]</scope>
    <source>
        <strain evidence="3 4">BYS139W</strain>
    </source>
</reference>
<keyword evidence="1" id="KW-1133">Transmembrane helix</keyword>
<evidence type="ECO:0000313" key="3">
    <source>
        <dbReference type="EMBL" id="MEK8024882.1"/>
    </source>
</evidence>
<dbReference type="RefSeq" id="WP_341372671.1">
    <property type="nucleotide sequence ID" value="NZ_JBBUTF010000003.1"/>
</dbReference>
<proteinExistence type="predicted"/>
<feature type="transmembrane region" description="Helical" evidence="1">
    <location>
        <begin position="275"/>
        <end position="294"/>
    </location>
</feature>
<evidence type="ECO:0000259" key="2">
    <source>
        <dbReference type="Pfam" id="PF00892"/>
    </source>
</evidence>
<name>A0ABU9B4V3_9BURK</name>
<comment type="caution">
    <text evidence="3">The sequence shown here is derived from an EMBL/GenBank/DDBJ whole genome shotgun (WGS) entry which is preliminary data.</text>
</comment>
<dbReference type="Proteomes" id="UP001368500">
    <property type="component" value="Unassembled WGS sequence"/>
</dbReference>
<feature type="transmembrane region" description="Helical" evidence="1">
    <location>
        <begin position="99"/>
        <end position="118"/>
    </location>
</feature>
<protein>
    <submittedName>
        <fullName evidence="3">DMT family transporter</fullName>
    </submittedName>
</protein>
<dbReference type="EMBL" id="JBBUTF010000003">
    <property type="protein sequence ID" value="MEK8024882.1"/>
    <property type="molecule type" value="Genomic_DNA"/>
</dbReference>
<feature type="transmembrane region" description="Helical" evidence="1">
    <location>
        <begin position="251"/>
        <end position="269"/>
    </location>
</feature>
<evidence type="ECO:0000313" key="4">
    <source>
        <dbReference type="Proteomes" id="UP001368500"/>
    </source>
</evidence>
<feature type="transmembrane region" description="Helical" evidence="1">
    <location>
        <begin position="153"/>
        <end position="173"/>
    </location>
</feature>
<sequence length="313" mass="32488">MRLGHGRAVALMVLVTFLWSIAGVVSRHLESAASFEVTFWRSAFNALAVGGVLVWQRGARALLDDIRRGGWPLWASALCWTVMYTNFMVAMMLTTVATVLVTLAMAPLVSALLARLLLRQPLPGRTWAAIAVAGAGIGWMFGEQALGGGGGSLTGALVALAVPFAGAANWVLLQHLHARHAADPSVVEPDMLPAVLLGATASALVTLPWAMPFQATGHDLGLLAMLGVVQLAVPCILVIRVARALPAPEVSLIGLLEVIFGVLLAWVGAGEVPASTTLTGGALVISALAANELAGWRQRRQAAGDGPVLVAGD</sequence>
<feature type="transmembrane region" description="Helical" evidence="1">
    <location>
        <begin position="71"/>
        <end position="93"/>
    </location>
</feature>
<feature type="domain" description="EamA" evidence="2">
    <location>
        <begin position="8"/>
        <end position="140"/>
    </location>
</feature>
<dbReference type="PANTHER" id="PTHR22911">
    <property type="entry name" value="ACYL-MALONYL CONDENSING ENZYME-RELATED"/>
    <property type="match status" value="1"/>
</dbReference>
<feature type="transmembrane region" description="Helical" evidence="1">
    <location>
        <begin position="220"/>
        <end position="239"/>
    </location>
</feature>
<dbReference type="Pfam" id="PF00892">
    <property type="entry name" value="EamA"/>
    <property type="match status" value="1"/>
</dbReference>
<keyword evidence="4" id="KW-1185">Reference proteome</keyword>